<feature type="binding site" evidence="9">
    <location>
        <begin position="313"/>
        <end position="320"/>
    </location>
    <ligand>
        <name>GTP</name>
        <dbReference type="ChEBI" id="CHEBI:37565"/>
    </ligand>
</feature>
<gene>
    <name evidence="9 13" type="primary">ftsY</name>
    <name evidence="13" type="ORF">EQG49_11515</name>
</gene>
<evidence type="ECO:0000256" key="2">
    <source>
        <dbReference type="ARBA" id="ARBA00022490"/>
    </source>
</evidence>
<comment type="catalytic activity">
    <reaction evidence="8 9">
        <text>GTP + H2O = GDP + phosphate + H(+)</text>
        <dbReference type="Rhea" id="RHEA:19669"/>
        <dbReference type="ChEBI" id="CHEBI:15377"/>
        <dbReference type="ChEBI" id="CHEBI:15378"/>
        <dbReference type="ChEBI" id="CHEBI:37565"/>
        <dbReference type="ChEBI" id="CHEBI:43474"/>
        <dbReference type="ChEBI" id="CHEBI:58189"/>
        <dbReference type="EC" id="3.6.5.4"/>
    </reaction>
</comment>
<proteinExistence type="inferred from homology"/>
<dbReference type="GO" id="GO:0005886">
    <property type="term" value="C:plasma membrane"/>
    <property type="evidence" value="ECO:0007669"/>
    <property type="project" value="UniProtKB-SubCell"/>
</dbReference>
<protein>
    <recommendedName>
        <fullName evidence="9">Signal recognition particle receptor FtsY</fullName>
        <shortName evidence="9">SRP receptor</shortName>
        <ecNumber evidence="9">3.6.5.4</ecNumber>
    </recommendedName>
</protein>
<evidence type="ECO:0000256" key="1">
    <source>
        <dbReference type="ARBA" id="ARBA00022475"/>
    </source>
</evidence>
<dbReference type="KEGG" id="wei:EQG49_11515"/>
<evidence type="ECO:0000259" key="12">
    <source>
        <dbReference type="SMART" id="SM00963"/>
    </source>
</evidence>
<feature type="domain" description="AAA+ ATPase" evidence="10">
    <location>
        <begin position="305"/>
        <end position="509"/>
    </location>
</feature>
<dbReference type="EMBL" id="CP037940">
    <property type="protein sequence ID" value="QBO37034.1"/>
    <property type="molecule type" value="Genomic_DNA"/>
</dbReference>
<dbReference type="SUPFAM" id="SSF47364">
    <property type="entry name" value="Domain of the SRP/SRP receptor G-proteins"/>
    <property type="match status" value="1"/>
</dbReference>
<dbReference type="InterPro" id="IPR036225">
    <property type="entry name" value="SRP/SRP_N"/>
</dbReference>
<keyword evidence="2 9" id="KW-0963">Cytoplasm</keyword>
<keyword evidence="4 9" id="KW-0378">Hydrolase</keyword>
<dbReference type="GO" id="GO:0005525">
    <property type="term" value="F:GTP binding"/>
    <property type="evidence" value="ECO:0007669"/>
    <property type="project" value="UniProtKB-UniRule"/>
</dbReference>
<dbReference type="FunFam" id="3.40.50.300:FF:000053">
    <property type="entry name" value="Signal recognition particle receptor FtsY"/>
    <property type="match status" value="1"/>
</dbReference>
<comment type="similarity">
    <text evidence="9">Belongs to the GTP-binding SRP family. FtsY subfamily.</text>
</comment>
<dbReference type="GO" id="GO:0005047">
    <property type="term" value="F:signal recognition particle binding"/>
    <property type="evidence" value="ECO:0007669"/>
    <property type="project" value="TreeGrafter"/>
</dbReference>
<dbReference type="InterPro" id="IPR003593">
    <property type="entry name" value="AAA+_ATPase"/>
</dbReference>
<keyword evidence="14" id="KW-1185">Reference proteome</keyword>
<evidence type="ECO:0000259" key="11">
    <source>
        <dbReference type="SMART" id="SM00962"/>
    </source>
</evidence>
<dbReference type="Gene3D" id="1.20.120.140">
    <property type="entry name" value="Signal recognition particle SRP54, nucleotide-binding domain"/>
    <property type="match status" value="1"/>
</dbReference>
<reference evidence="14" key="1">
    <citation type="submission" date="2019-03" db="EMBL/GenBank/DDBJ databases">
        <title>Weissella sp. 26KH-42 Genome sequencing.</title>
        <authorList>
            <person name="Heo J."/>
            <person name="Kim S.-J."/>
            <person name="Kim J.-S."/>
            <person name="Hong S.-B."/>
            <person name="Kwon S.-W."/>
        </authorList>
    </citation>
    <scope>NUCLEOTIDE SEQUENCE [LARGE SCALE GENOMIC DNA]</scope>
    <source>
        <strain evidence="14">26KH-42</strain>
    </source>
</reference>
<dbReference type="SUPFAM" id="SSF52540">
    <property type="entry name" value="P-loop containing nucleoside triphosphate hydrolases"/>
    <property type="match status" value="1"/>
</dbReference>
<evidence type="ECO:0000256" key="6">
    <source>
        <dbReference type="ARBA" id="ARBA00023136"/>
    </source>
</evidence>
<evidence type="ECO:0000256" key="4">
    <source>
        <dbReference type="ARBA" id="ARBA00022801"/>
    </source>
</evidence>
<feature type="domain" description="Signal recognition particle SRP54 helical bundle" evidence="12">
    <location>
        <begin position="207"/>
        <end position="288"/>
    </location>
</feature>
<keyword evidence="5 9" id="KW-0342">GTP-binding</keyword>
<dbReference type="FunFam" id="1.20.120.140:FF:000002">
    <property type="entry name" value="Signal recognition particle receptor FtsY"/>
    <property type="match status" value="1"/>
</dbReference>
<dbReference type="SMART" id="SM00962">
    <property type="entry name" value="SRP54"/>
    <property type="match status" value="1"/>
</dbReference>
<organism evidence="13 14">
    <name type="scientific">Periweissella cryptocerci</name>
    <dbReference type="NCBI Taxonomy" id="2506420"/>
    <lineage>
        <taxon>Bacteria</taxon>
        <taxon>Bacillati</taxon>
        <taxon>Bacillota</taxon>
        <taxon>Bacilli</taxon>
        <taxon>Lactobacillales</taxon>
        <taxon>Lactobacillaceae</taxon>
        <taxon>Periweissella</taxon>
    </lineage>
</organism>
<evidence type="ECO:0000256" key="5">
    <source>
        <dbReference type="ARBA" id="ARBA00023134"/>
    </source>
</evidence>
<feature type="binding site" evidence="9">
    <location>
        <begin position="459"/>
        <end position="462"/>
    </location>
    <ligand>
        <name>GTP</name>
        <dbReference type="ChEBI" id="CHEBI:37565"/>
    </ligand>
</feature>
<feature type="binding site" evidence="9">
    <location>
        <begin position="395"/>
        <end position="399"/>
    </location>
    <ligand>
        <name>GTP</name>
        <dbReference type="ChEBI" id="CHEBI:37565"/>
    </ligand>
</feature>
<dbReference type="Proteomes" id="UP000292886">
    <property type="component" value="Chromosome"/>
</dbReference>
<keyword evidence="7 9" id="KW-0675">Receptor</keyword>
<dbReference type="Gene3D" id="3.40.50.300">
    <property type="entry name" value="P-loop containing nucleotide triphosphate hydrolases"/>
    <property type="match status" value="1"/>
</dbReference>
<evidence type="ECO:0000259" key="10">
    <source>
        <dbReference type="SMART" id="SM00382"/>
    </source>
</evidence>
<dbReference type="Pfam" id="PF00448">
    <property type="entry name" value="SRP54"/>
    <property type="match status" value="1"/>
</dbReference>
<dbReference type="GO" id="GO:0003924">
    <property type="term" value="F:GTPase activity"/>
    <property type="evidence" value="ECO:0007669"/>
    <property type="project" value="UniProtKB-UniRule"/>
</dbReference>
<dbReference type="Pfam" id="PF02881">
    <property type="entry name" value="SRP54_N"/>
    <property type="match status" value="1"/>
</dbReference>
<comment type="function">
    <text evidence="9">Involved in targeting and insertion of nascent membrane proteins into the cytoplasmic membrane. Acts as a receptor for the complex formed by the signal recognition particle (SRP) and the ribosome-nascent chain (RNC).</text>
</comment>
<evidence type="ECO:0000313" key="13">
    <source>
        <dbReference type="EMBL" id="QBO37034.1"/>
    </source>
</evidence>
<dbReference type="InterPro" id="IPR004390">
    <property type="entry name" value="SR_rcpt_FtsY"/>
</dbReference>
<dbReference type="RefSeq" id="WP_133364111.1">
    <property type="nucleotide sequence ID" value="NZ_CP037940.1"/>
</dbReference>
<evidence type="ECO:0000256" key="9">
    <source>
        <dbReference type="HAMAP-Rule" id="MF_00920"/>
    </source>
</evidence>
<sequence length="511" mass="55100">MGLFDIFKKKPKVAPVVVEVLYPANWDAATQSVIVPNDIEATKDSEFVHLTPDAAGETFADETEVVADTTMENSDGEGEQAYAGTDADDVPSEQFAATLEEPQADVIESGEADTTEVAVEDNAAETAPVAAEEVVETATPEPVVEQAEAQTPVVETPVEVPVVDAPVQEELVEEATAEPVAEVVTEAVVEEAGVEEASAEPTEQERYDVGLEKTRKSFGERLNAFFAKFRSVDEDFFEDLEDTLIQADVGYETAMQIADELRSEVKLKNAKNKNDIKQVIIDKLISIYDAAGNGEDISMHFAKEGPTVIMFVGVNGVGKTTTIGKMAALYKSQGKKVLLAAADTFRAGATQQLQEWGRRDGVEVVAGPDRADPASVVFDGVQTAIRGNYDVLFVDTAGRLQNNVNLMQELEKMKRIITREIPDAPHEVLIVLDGTTGQNALQQAKLFKDSTDVSGIVLTKLDGTAKGGIVLAIRNEMHLPVKWVGLGEQAADLRPFSPADFVQGLFKGLVD</sequence>
<dbReference type="GO" id="GO:0006614">
    <property type="term" value="P:SRP-dependent cotranslational protein targeting to membrane"/>
    <property type="evidence" value="ECO:0007669"/>
    <property type="project" value="InterPro"/>
</dbReference>
<comment type="subunit">
    <text evidence="9">Part of the signal recognition particle protein translocation system, which is composed of SRP and FtsY.</text>
</comment>
<dbReference type="AlphaFoldDB" id="A0A4P6YW30"/>
<dbReference type="NCBIfam" id="TIGR00064">
    <property type="entry name" value="ftsY"/>
    <property type="match status" value="1"/>
</dbReference>
<dbReference type="CDD" id="cd17874">
    <property type="entry name" value="FtsY"/>
    <property type="match status" value="1"/>
</dbReference>
<dbReference type="PANTHER" id="PTHR43134:SF1">
    <property type="entry name" value="SIGNAL RECOGNITION PARTICLE RECEPTOR SUBUNIT ALPHA"/>
    <property type="match status" value="1"/>
</dbReference>
<dbReference type="InterPro" id="IPR013822">
    <property type="entry name" value="Signal_recog_particl_SRP54_hlx"/>
</dbReference>
<keyword evidence="1 9" id="KW-1003">Cell membrane</keyword>
<name>A0A4P6YW30_9LACO</name>
<dbReference type="InterPro" id="IPR027417">
    <property type="entry name" value="P-loop_NTPase"/>
</dbReference>
<feature type="domain" description="SRP54-type proteins GTP-binding" evidence="11">
    <location>
        <begin position="306"/>
        <end position="507"/>
    </location>
</feature>
<evidence type="ECO:0000313" key="14">
    <source>
        <dbReference type="Proteomes" id="UP000292886"/>
    </source>
</evidence>
<accession>A0A4P6YW30</accession>
<dbReference type="PANTHER" id="PTHR43134">
    <property type="entry name" value="SIGNAL RECOGNITION PARTICLE RECEPTOR SUBUNIT ALPHA"/>
    <property type="match status" value="1"/>
</dbReference>
<dbReference type="SMART" id="SM00963">
    <property type="entry name" value="SRP54_N"/>
    <property type="match status" value="1"/>
</dbReference>
<dbReference type="EC" id="3.6.5.4" evidence="9"/>
<dbReference type="InterPro" id="IPR000897">
    <property type="entry name" value="SRP54_GTPase_dom"/>
</dbReference>
<evidence type="ECO:0000256" key="3">
    <source>
        <dbReference type="ARBA" id="ARBA00022741"/>
    </source>
</evidence>
<evidence type="ECO:0000256" key="7">
    <source>
        <dbReference type="ARBA" id="ARBA00023170"/>
    </source>
</evidence>
<keyword evidence="3 9" id="KW-0547">Nucleotide-binding</keyword>
<comment type="subcellular location">
    <subcellularLocation>
        <location evidence="9">Cell membrane</location>
        <topology evidence="9">Peripheral membrane protein</topology>
        <orientation evidence="9">Cytoplasmic side</orientation>
    </subcellularLocation>
    <subcellularLocation>
        <location evidence="9">Cytoplasm</location>
    </subcellularLocation>
</comment>
<dbReference type="SMART" id="SM00382">
    <property type="entry name" value="AAA"/>
    <property type="match status" value="1"/>
</dbReference>
<evidence type="ECO:0000256" key="8">
    <source>
        <dbReference type="ARBA" id="ARBA00048027"/>
    </source>
</evidence>
<dbReference type="GO" id="GO:0005737">
    <property type="term" value="C:cytoplasm"/>
    <property type="evidence" value="ECO:0007669"/>
    <property type="project" value="UniProtKB-SubCell"/>
</dbReference>
<keyword evidence="6 9" id="KW-0472">Membrane</keyword>
<dbReference type="OrthoDB" id="9804720at2"/>
<dbReference type="HAMAP" id="MF_00920">
    <property type="entry name" value="FtsY"/>
    <property type="match status" value="1"/>
</dbReference>
<dbReference type="InterPro" id="IPR042101">
    <property type="entry name" value="SRP54_N_sf"/>
</dbReference>